<feature type="compositionally biased region" description="Basic residues" evidence="1">
    <location>
        <begin position="60"/>
        <end position="69"/>
    </location>
</feature>
<name>A0A2Z6QVT5_9GLOM</name>
<evidence type="ECO:0000313" key="2">
    <source>
        <dbReference type="EMBL" id="GBB93685.1"/>
    </source>
</evidence>
<feature type="region of interest" description="Disordered" evidence="1">
    <location>
        <begin position="1"/>
        <end position="107"/>
    </location>
</feature>
<comment type="caution">
    <text evidence="2">The sequence shown here is derived from an EMBL/GenBank/DDBJ whole genome shotgun (WGS) entry which is preliminary data.</text>
</comment>
<feature type="compositionally biased region" description="Polar residues" evidence="1">
    <location>
        <begin position="1"/>
        <end position="14"/>
    </location>
</feature>
<dbReference type="AlphaFoldDB" id="A0A2Z6QVT5"/>
<feature type="compositionally biased region" description="Low complexity" evidence="1">
    <location>
        <begin position="285"/>
        <end position="298"/>
    </location>
</feature>
<gene>
    <name evidence="2" type="ORF">RclHR1_22100001</name>
</gene>
<feature type="region of interest" description="Disordered" evidence="1">
    <location>
        <begin position="278"/>
        <end position="318"/>
    </location>
</feature>
<proteinExistence type="predicted"/>
<feature type="compositionally biased region" description="Polar residues" evidence="1">
    <location>
        <begin position="80"/>
        <end position="107"/>
    </location>
</feature>
<organism evidence="2 3">
    <name type="scientific">Rhizophagus clarus</name>
    <dbReference type="NCBI Taxonomy" id="94130"/>
    <lineage>
        <taxon>Eukaryota</taxon>
        <taxon>Fungi</taxon>
        <taxon>Fungi incertae sedis</taxon>
        <taxon>Mucoromycota</taxon>
        <taxon>Glomeromycotina</taxon>
        <taxon>Glomeromycetes</taxon>
        <taxon>Glomerales</taxon>
        <taxon>Glomeraceae</taxon>
        <taxon>Rhizophagus</taxon>
    </lineage>
</organism>
<keyword evidence="3" id="KW-1185">Reference proteome</keyword>
<protein>
    <submittedName>
        <fullName evidence="2">Uncharacterized protein</fullName>
    </submittedName>
</protein>
<dbReference type="Proteomes" id="UP000247702">
    <property type="component" value="Unassembled WGS sequence"/>
</dbReference>
<sequence>MLTDQLTNTGTAQTPEDHADLPDLDMEMDRLHQSTFLIADPPPPSSETSNTSWKPVLTKNQKKKLKKQEKRAEKAKFLQEVTSLNSSTASPDSTLDSHKPTLSTGDNNVIITGYQPEENDKNLTLDLVVYDIPAKWTNYQLLSELNKWGKVVSVSTRVQKKYQTARVRLTPNHNCLKAYNNGDWTVSLGSIPVRWFPAACTSSPFINESNLQSFKIVREQDGSRILIGYFATWDALSRRRQPKASGSGLTSSFFKKADSSPVITGSNRTPLRSCKSQINNKHENNTNSSNLVQSQNSSGWSASINMTKGTRKSSKGQSGNLNKVEIKYLLEQLISLCC</sequence>
<evidence type="ECO:0000256" key="1">
    <source>
        <dbReference type="SAM" id="MobiDB-lite"/>
    </source>
</evidence>
<feature type="compositionally biased region" description="Basic and acidic residues" evidence="1">
    <location>
        <begin position="15"/>
        <end position="32"/>
    </location>
</feature>
<reference evidence="2 3" key="1">
    <citation type="submission" date="2017-11" db="EMBL/GenBank/DDBJ databases">
        <title>The genome of Rhizophagus clarus HR1 reveals common genetic basis of auxotrophy among arbuscular mycorrhizal fungi.</title>
        <authorList>
            <person name="Kobayashi Y."/>
        </authorList>
    </citation>
    <scope>NUCLEOTIDE SEQUENCE [LARGE SCALE GENOMIC DNA]</scope>
    <source>
        <strain evidence="2 3">HR1</strain>
    </source>
</reference>
<feature type="compositionally biased region" description="Polar residues" evidence="1">
    <location>
        <begin position="299"/>
        <end position="308"/>
    </location>
</feature>
<evidence type="ECO:0000313" key="3">
    <source>
        <dbReference type="Proteomes" id="UP000247702"/>
    </source>
</evidence>
<dbReference type="EMBL" id="BEXD01001348">
    <property type="protein sequence ID" value="GBB93685.1"/>
    <property type="molecule type" value="Genomic_DNA"/>
</dbReference>
<accession>A0A2Z6QVT5</accession>